<gene>
    <name evidence="1" type="ORF">O3P69_008063</name>
</gene>
<evidence type="ECO:0000313" key="1">
    <source>
        <dbReference type="EMBL" id="KAK8380889.1"/>
    </source>
</evidence>
<evidence type="ECO:0008006" key="3">
    <source>
        <dbReference type="Google" id="ProtNLM"/>
    </source>
</evidence>
<dbReference type="EMBL" id="JARAKH010000041">
    <property type="protein sequence ID" value="KAK8380889.1"/>
    <property type="molecule type" value="Genomic_DNA"/>
</dbReference>
<name>A0AAW0T101_SCYPA</name>
<comment type="caution">
    <text evidence="1">The sequence shown here is derived from an EMBL/GenBank/DDBJ whole genome shotgun (WGS) entry which is preliminary data.</text>
</comment>
<dbReference type="AlphaFoldDB" id="A0AAW0T101"/>
<protein>
    <recommendedName>
        <fullName evidence="3">C2H2-type domain-containing protein</fullName>
    </recommendedName>
</protein>
<keyword evidence="2" id="KW-1185">Reference proteome</keyword>
<reference evidence="1 2" key="1">
    <citation type="submission" date="2023-03" db="EMBL/GenBank/DDBJ databases">
        <title>High-quality genome of Scylla paramamosain provides insights in environmental adaptation.</title>
        <authorList>
            <person name="Zhang L."/>
        </authorList>
    </citation>
    <scope>NUCLEOTIDE SEQUENCE [LARGE SCALE GENOMIC DNA]</scope>
    <source>
        <strain evidence="1">LZ_2023a</strain>
        <tissue evidence="1">Muscle</tissue>
    </source>
</reference>
<evidence type="ECO:0000313" key="2">
    <source>
        <dbReference type="Proteomes" id="UP001487740"/>
    </source>
</evidence>
<organism evidence="1 2">
    <name type="scientific">Scylla paramamosain</name>
    <name type="common">Mud crab</name>
    <dbReference type="NCBI Taxonomy" id="85552"/>
    <lineage>
        <taxon>Eukaryota</taxon>
        <taxon>Metazoa</taxon>
        <taxon>Ecdysozoa</taxon>
        <taxon>Arthropoda</taxon>
        <taxon>Crustacea</taxon>
        <taxon>Multicrustacea</taxon>
        <taxon>Malacostraca</taxon>
        <taxon>Eumalacostraca</taxon>
        <taxon>Eucarida</taxon>
        <taxon>Decapoda</taxon>
        <taxon>Pleocyemata</taxon>
        <taxon>Brachyura</taxon>
        <taxon>Eubrachyura</taxon>
        <taxon>Portunoidea</taxon>
        <taxon>Portunidae</taxon>
        <taxon>Portuninae</taxon>
        <taxon>Scylla</taxon>
    </lineage>
</organism>
<proteinExistence type="predicted"/>
<accession>A0AAW0T101</accession>
<sequence>MAAGIRFSYVKSHLELPHVPVLVLKSIATSKHQLEATVTTISNLYTNPAQRSSAVTKSTHIIPDRPAQASKEPVVNGHLVSHSNPRQCSTKTVALTSLSGTNTCDSQKVATSGKPVKVTCKRNSTRCSIRHLATYLDSHHLTLHVKVHVAKVGEECQ</sequence>
<dbReference type="Proteomes" id="UP001487740">
    <property type="component" value="Unassembled WGS sequence"/>
</dbReference>